<dbReference type="RefSeq" id="WP_184343087.1">
    <property type="nucleotide sequence ID" value="NZ_JACHIG010000012.1"/>
</dbReference>
<dbReference type="AlphaFoldDB" id="A0A7W7YES6"/>
<evidence type="ECO:0000313" key="2">
    <source>
        <dbReference type="Proteomes" id="UP000590740"/>
    </source>
</evidence>
<name>A0A7W7YES6_9BACT</name>
<dbReference type="InterPro" id="IPR007581">
    <property type="entry name" value="Endonuclease-V"/>
</dbReference>
<evidence type="ECO:0000313" key="1">
    <source>
        <dbReference type="EMBL" id="MBB5034867.1"/>
    </source>
</evidence>
<keyword evidence="1" id="KW-0378">Hydrolase</keyword>
<dbReference type="Proteomes" id="UP000590740">
    <property type="component" value="Unassembled WGS sequence"/>
</dbReference>
<dbReference type="Pfam" id="PF04493">
    <property type="entry name" value="Endonuclease_5"/>
    <property type="match status" value="1"/>
</dbReference>
<keyword evidence="2" id="KW-1185">Reference proteome</keyword>
<sequence>MNVSHALITAVDVCYHDHGATAAAIQFADWADEQACAQYLCDIPQVADYQPGQFYRRELPCVLAVLKQLPQQPSMIVIDGHVWLRPGEPGLGWHLHEAIGIPVIGVAKTSFDQSRHAAHVFRGESLKPLFVTAIGMDQQEAARHIESMHGAFRLPTLLKLVDHLCRSGAPAASPDNPPI</sequence>
<dbReference type="EC" id="3.1.21.7" evidence="1"/>
<proteinExistence type="predicted"/>
<organism evidence="1 2">
    <name type="scientific">Prosthecobacter vanneervenii</name>
    <dbReference type="NCBI Taxonomy" id="48466"/>
    <lineage>
        <taxon>Bacteria</taxon>
        <taxon>Pseudomonadati</taxon>
        <taxon>Verrucomicrobiota</taxon>
        <taxon>Verrucomicrobiia</taxon>
        <taxon>Verrucomicrobiales</taxon>
        <taxon>Verrucomicrobiaceae</taxon>
        <taxon>Prosthecobacter</taxon>
    </lineage>
</organism>
<dbReference type="EMBL" id="JACHIG010000012">
    <property type="protein sequence ID" value="MBB5034867.1"/>
    <property type="molecule type" value="Genomic_DNA"/>
</dbReference>
<accession>A0A7W7YES6</accession>
<protein>
    <submittedName>
        <fullName evidence="1">Deoxyribonuclease V</fullName>
        <ecNumber evidence="1">3.1.21.7</ecNumber>
    </submittedName>
</protein>
<gene>
    <name evidence="1" type="ORF">HNQ65_004475</name>
</gene>
<reference evidence="1 2" key="1">
    <citation type="submission" date="2020-08" db="EMBL/GenBank/DDBJ databases">
        <title>Genomic Encyclopedia of Type Strains, Phase IV (KMG-IV): sequencing the most valuable type-strain genomes for metagenomic binning, comparative biology and taxonomic classification.</title>
        <authorList>
            <person name="Goeker M."/>
        </authorList>
    </citation>
    <scope>NUCLEOTIDE SEQUENCE [LARGE SCALE GENOMIC DNA]</scope>
    <source>
        <strain evidence="1 2">DSM 12252</strain>
    </source>
</reference>
<comment type="caution">
    <text evidence="1">The sequence shown here is derived from an EMBL/GenBank/DDBJ whole genome shotgun (WGS) entry which is preliminary data.</text>
</comment>
<dbReference type="GO" id="GO:0043737">
    <property type="term" value="F:deoxyribonuclease V activity"/>
    <property type="evidence" value="ECO:0007669"/>
    <property type="project" value="UniProtKB-EC"/>
</dbReference>
<dbReference type="GO" id="GO:0006281">
    <property type="term" value="P:DNA repair"/>
    <property type="evidence" value="ECO:0007669"/>
    <property type="project" value="InterPro"/>
</dbReference>
<dbReference type="Gene3D" id="3.30.2170.10">
    <property type="entry name" value="archaeoglobus fulgidus dsm 4304 superfamily"/>
    <property type="match status" value="1"/>
</dbReference>